<evidence type="ECO:0000313" key="5">
    <source>
        <dbReference type="Proteomes" id="UP000664859"/>
    </source>
</evidence>
<evidence type="ECO:0000256" key="2">
    <source>
        <dbReference type="SAM" id="SignalP"/>
    </source>
</evidence>
<dbReference type="PROSITE" id="PS51257">
    <property type="entry name" value="PROKAR_LIPOPROTEIN"/>
    <property type="match status" value="1"/>
</dbReference>
<evidence type="ECO:0000259" key="3">
    <source>
        <dbReference type="Pfam" id="PF00248"/>
    </source>
</evidence>
<feature type="signal peptide" evidence="2">
    <location>
        <begin position="1"/>
        <end position="33"/>
    </location>
</feature>
<dbReference type="InterPro" id="IPR020471">
    <property type="entry name" value="AKR"/>
</dbReference>
<keyword evidence="2" id="KW-0732">Signal</keyword>
<dbReference type="Pfam" id="PF00248">
    <property type="entry name" value="Aldo_ket_red"/>
    <property type="match status" value="1"/>
</dbReference>
<dbReference type="EMBL" id="JAFCMP010000368">
    <property type="protein sequence ID" value="KAG5180693.1"/>
    <property type="molecule type" value="Genomic_DNA"/>
</dbReference>
<evidence type="ECO:0000313" key="4">
    <source>
        <dbReference type="EMBL" id="KAG5180693.1"/>
    </source>
</evidence>
<keyword evidence="1" id="KW-0560">Oxidoreductase</keyword>
<protein>
    <submittedName>
        <fullName evidence="4">NADP-dependent oxidoreductase domain-containing protein</fullName>
    </submittedName>
</protein>
<proteinExistence type="predicted"/>
<feature type="chain" id="PRO_5032457761" evidence="2">
    <location>
        <begin position="34"/>
        <end position="442"/>
    </location>
</feature>
<feature type="domain" description="NADP-dependent oxidoreductase" evidence="3">
    <location>
        <begin position="67"/>
        <end position="412"/>
    </location>
</feature>
<dbReference type="InterPro" id="IPR036812">
    <property type="entry name" value="NAD(P)_OxRdtase_dom_sf"/>
</dbReference>
<sequence length="442" mass="48331">MKFLVALTITLPLTVLPLCALTACAHLRLCADAQQVAPKGRTNEVVRTVNGIRHKRCGGGDIIVSEVGLGTQRWVSEDFNAPDEALCHQMMDRAILEGGVNLIDTAEQYPIPSSRRRPEGLAEEVIGRWINKAPGRREKVVIASKITGGSNVNAANIAADCEGSLRRLGTDYMDLYLLHWPARYTPQANWGQSLAYHQEAERFYRGHASFEEIAEAMGKLVKQGRIRGWGICNDNAYGLAAQSAAARQLGVEPPCVMQGDFSLINRRSAENGMFEGCSPINENGGFLGYNVLGGGVLTGKYLDSPAAADLPTEDAMKERLKAPRGRHDDRGWGPTLYRYRSGPAAEATRAYAALAKQAGISPTQLALRWCKQQSGLTSALLGTSTMDQLNEGLKCFADPKPLSDELLWEIDRVHMRNRLPIFASTRVGKDWDGEGEIGERIP</sequence>
<gene>
    <name evidence="4" type="ORF">JKP88DRAFT_323445</name>
</gene>
<dbReference type="PRINTS" id="PR00069">
    <property type="entry name" value="ALDKETRDTASE"/>
</dbReference>
<evidence type="ECO:0000256" key="1">
    <source>
        <dbReference type="ARBA" id="ARBA00023002"/>
    </source>
</evidence>
<dbReference type="PANTHER" id="PTHR43364:SF4">
    <property type="entry name" value="NAD(P)-LINKED OXIDOREDUCTASE SUPERFAMILY PROTEIN"/>
    <property type="match status" value="1"/>
</dbReference>
<dbReference type="InterPro" id="IPR050523">
    <property type="entry name" value="AKR_Detox_Biosynth"/>
</dbReference>
<dbReference type="AlphaFoldDB" id="A0A835Z1T9"/>
<reference evidence="4" key="1">
    <citation type="submission" date="2021-02" db="EMBL/GenBank/DDBJ databases">
        <title>First Annotated Genome of the Yellow-green Alga Tribonema minus.</title>
        <authorList>
            <person name="Mahan K.M."/>
        </authorList>
    </citation>
    <scope>NUCLEOTIDE SEQUENCE</scope>
    <source>
        <strain evidence="4">UTEX B ZZ1240</strain>
    </source>
</reference>
<keyword evidence="5" id="KW-1185">Reference proteome</keyword>
<organism evidence="4 5">
    <name type="scientific">Tribonema minus</name>
    <dbReference type="NCBI Taxonomy" id="303371"/>
    <lineage>
        <taxon>Eukaryota</taxon>
        <taxon>Sar</taxon>
        <taxon>Stramenopiles</taxon>
        <taxon>Ochrophyta</taxon>
        <taxon>PX clade</taxon>
        <taxon>Xanthophyceae</taxon>
        <taxon>Tribonematales</taxon>
        <taxon>Tribonemataceae</taxon>
        <taxon>Tribonema</taxon>
    </lineage>
</organism>
<dbReference type="Gene3D" id="3.20.20.100">
    <property type="entry name" value="NADP-dependent oxidoreductase domain"/>
    <property type="match status" value="1"/>
</dbReference>
<accession>A0A835Z1T9</accession>
<dbReference type="Proteomes" id="UP000664859">
    <property type="component" value="Unassembled WGS sequence"/>
</dbReference>
<dbReference type="GO" id="GO:0016491">
    <property type="term" value="F:oxidoreductase activity"/>
    <property type="evidence" value="ECO:0007669"/>
    <property type="project" value="UniProtKB-KW"/>
</dbReference>
<dbReference type="InterPro" id="IPR023210">
    <property type="entry name" value="NADP_OxRdtase_dom"/>
</dbReference>
<dbReference type="SUPFAM" id="SSF51430">
    <property type="entry name" value="NAD(P)-linked oxidoreductase"/>
    <property type="match status" value="1"/>
</dbReference>
<dbReference type="PANTHER" id="PTHR43364">
    <property type="entry name" value="NADH-SPECIFIC METHYLGLYOXAL REDUCTASE-RELATED"/>
    <property type="match status" value="1"/>
</dbReference>
<dbReference type="OrthoDB" id="37537at2759"/>
<comment type="caution">
    <text evidence="4">The sequence shown here is derived from an EMBL/GenBank/DDBJ whole genome shotgun (WGS) entry which is preliminary data.</text>
</comment>
<name>A0A835Z1T9_9STRA</name>